<dbReference type="RefSeq" id="WP_208905894.1">
    <property type="nucleotide sequence ID" value="NZ_FNST01000002.1"/>
</dbReference>
<accession>A0A1H5A8E6</accession>
<keyword evidence="1" id="KW-0472">Membrane</keyword>
<evidence type="ECO:0000313" key="3">
    <source>
        <dbReference type="Proteomes" id="UP000198609"/>
    </source>
</evidence>
<evidence type="ECO:0000313" key="2">
    <source>
        <dbReference type="EMBL" id="SED38557.1"/>
    </source>
</evidence>
<dbReference type="AlphaFoldDB" id="A0A1H5A8E6"/>
<keyword evidence="3" id="KW-1185">Reference proteome</keyword>
<feature type="transmembrane region" description="Helical" evidence="1">
    <location>
        <begin position="34"/>
        <end position="62"/>
    </location>
</feature>
<proteinExistence type="predicted"/>
<reference evidence="3" key="1">
    <citation type="submission" date="2016-10" db="EMBL/GenBank/DDBJ databases">
        <authorList>
            <person name="Varghese N."/>
            <person name="Submissions S."/>
        </authorList>
    </citation>
    <scope>NUCLEOTIDE SEQUENCE [LARGE SCALE GENOMIC DNA]</scope>
    <source>
        <strain evidence="3">DSM 40318</strain>
    </source>
</reference>
<keyword evidence="1" id="KW-1133">Transmembrane helix</keyword>
<name>A0A1H5A8E6_STRMJ</name>
<sequence>MGVGTVLGLLAAGLNLAGMWSALALLSVWATVEIPWTTIGMVVGACAVVTVISAVVPAAFALRRRAVELASLRE</sequence>
<protein>
    <submittedName>
        <fullName evidence="2">Putative ABC transport system permease protein</fullName>
    </submittedName>
</protein>
<keyword evidence="1" id="KW-0812">Transmembrane</keyword>
<organism evidence="2 3">
    <name type="scientific">Streptomyces melanosporofaciens</name>
    <dbReference type="NCBI Taxonomy" id="67327"/>
    <lineage>
        <taxon>Bacteria</taxon>
        <taxon>Bacillati</taxon>
        <taxon>Actinomycetota</taxon>
        <taxon>Actinomycetes</taxon>
        <taxon>Kitasatosporales</taxon>
        <taxon>Streptomycetaceae</taxon>
        <taxon>Streptomyces</taxon>
        <taxon>Streptomyces violaceusniger group</taxon>
    </lineage>
</organism>
<dbReference type="Proteomes" id="UP000198609">
    <property type="component" value="Unassembled WGS sequence"/>
</dbReference>
<dbReference type="EMBL" id="FNST01000002">
    <property type="protein sequence ID" value="SED38557.1"/>
    <property type="molecule type" value="Genomic_DNA"/>
</dbReference>
<evidence type="ECO:0000256" key="1">
    <source>
        <dbReference type="SAM" id="Phobius"/>
    </source>
</evidence>
<gene>
    <name evidence="2" type="ORF">SAMN04490356_8228</name>
</gene>